<dbReference type="Proteomes" id="UP001169027">
    <property type="component" value="Unassembled WGS sequence"/>
</dbReference>
<dbReference type="RefSeq" id="WP_301812955.1">
    <property type="nucleotide sequence ID" value="NZ_JAUJZH010000018.1"/>
</dbReference>
<evidence type="ECO:0000313" key="1">
    <source>
        <dbReference type="EMBL" id="MDO1535259.1"/>
    </source>
</evidence>
<sequence length="187" mass="20798">MDIRPSGTPRCRPLPGWMRRGPWHCFESRPAQAKDGEHQPCLHAHRLVDVHVVVVRVVDLLVQHLLDEVSRDEFGQYIQQLVGSDRLPGHLLVGGGDRGHVVVGAARHLEQAMARVGHQKKPMPRVLGYREQAVDCHVQLGKEQLAGGLVHQLPGELAKLQLRSFFSARSTARGETWSRPAMSSNVS</sequence>
<reference evidence="1" key="1">
    <citation type="submission" date="2023-06" db="EMBL/GenBank/DDBJ databases">
        <authorList>
            <person name="Jiang Y."/>
            <person name="Liu Q."/>
        </authorList>
    </citation>
    <scope>NUCLEOTIDE SEQUENCE</scope>
    <source>
        <strain evidence="1">CGMCC 1.12090</strain>
    </source>
</reference>
<dbReference type="EMBL" id="JAUKVY010000018">
    <property type="protein sequence ID" value="MDO1535259.1"/>
    <property type="molecule type" value="Genomic_DNA"/>
</dbReference>
<proteinExistence type="predicted"/>
<organism evidence="1 2">
    <name type="scientific">Variovorax ginsengisoli</name>
    <dbReference type="NCBI Taxonomy" id="363844"/>
    <lineage>
        <taxon>Bacteria</taxon>
        <taxon>Pseudomonadati</taxon>
        <taxon>Pseudomonadota</taxon>
        <taxon>Betaproteobacteria</taxon>
        <taxon>Burkholderiales</taxon>
        <taxon>Comamonadaceae</taxon>
        <taxon>Variovorax</taxon>
    </lineage>
</organism>
<name>A0ABT8S8M8_9BURK</name>
<gene>
    <name evidence="1" type="ORF">Q2T77_23475</name>
</gene>
<keyword evidence="2" id="KW-1185">Reference proteome</keyword>
<comment type="caution">
    <text evidence="1">The sequence shown here is derived from an EMBL/GenBank/DDBJ whole genome shotgun (WGS) entry which is preliminary data.</text>
</comment>
<protein>
    <submittedName>
        <fullName evidence="1">Uncharacterized protein</fullName>
    </submittedName>
</protein>
<accession>A0ABT8S8M8</accession>
<evidence type="ECO:0000313" key="2">
    <source>
        <dbReference type="Proteomes" id="UP001169027"/>
    </source>
</evidence>